<accession>A0A5Q0CAH8</accession>
<dbReference type="OrthoDB" id="7475214at2"/>
<evidence type="ECO:0000256" key="1">
    <source>
        <dbReference type="SAM" id="Phobius"/>
    </source>
</evidence>
<evidence type="ECO:0000313" key="2">
    <source>
        <dbReference type="EMBL" id="QFY62462.1"/>
    </source>
</evidence>
<keyword evidence="1" id="KW-0472">Membrane</keyword>
<keyword evidence="1" id="KW-0812">Transmembrane</keyword>
<dbReference type="KEGG" id="rgr:FZ934_13435"/>
<keyword evidence="3" id="KW-1185">Reference proteome</keyword>
<protein>
    <submittedName>
        <fullName evidence="2">Uncharacterized protein</fullName>
    </submittedName>
</protein>
<dbReference type="EMBL" id="CP043498">
    <property type="protein sequence ID" value="QFY62462.1"/>
    <property type="molecule type" value="Genomic_DNA"/>
</dbReference>
<name>A0A5Q0CAH8_9HYPH</name>
<sequence length="76" mass="8462">MMDWIPVVFVTFKVLVLGAGMYFAIKWHYDKAENGDRGAVLRTGGKMAAVFVLSLLCVVIFAFFLGRMLGLDLSFP</sequence>
<gene>
    <name evidence="2" type="ORF">FZ934_13435</name>
</gene>
<dbReference type="Proteomes" id="UP000326881">
    <property type="component" value="Chromosome"/>
</dbReference>
<organism evidence="2 3">
    <name type="scientific">Rhizobium grahamii</name>
    <dbReference type="NCBI Taxonomy" id="1120045"/>
    <lineage>
        <taxon>Bacteria</taxon>
        <taxon>Pseudomonadati</taxon>
        <taxon>Pseudomonadota</taxon>
        <taxon>Alphaproteobacteria</taxon>
        <taxon>Hyphomicrobiales</taxon>
        <taxon>Rhizobiaceae</taxon>
        <taxon>Rhizobium/Agrobacterium group</taxon>
        <taxon>Rhizobium</taxon>
    </lineage>
</organism>
<keyword evidence="1" id="KW-1133">Transmembrane helix</keyword>
<feature type="transmembrane region" description="Helical" evidence="1">
    <location>
        <begin position="46"/>
        <end position="66"/>
    </location>
</feature>
<proteinExistence type="predicted"/>
<evidence type="ECO:0000313" key="3">
    <source>
        <dbReference type="Proteomes" id="UP000326881"/>
    </source>
</evidence>
<dbReference type="AlphaFoldDB" id="A0A5Q0CAH8"/>
<feature type="transmembrane region" description="Helical" evidence="1">
    <location>
        <begin position="6"/>
        <end position="25"/>
    </location>
</feature>
<reference evidence="2 3" key="1">
    <citation type="submission" date="2019-08" db="EMBL/GenBank/DDBJ databases">
        <title>Prosopis cineraria nodule microbiome.</title>
        <authorList>
            <person name="Ali R."/>
            <person name="Chaluvadi S.R."/>
            <person name="Wang X."/>
        </authorList>
    </citation>
    <scope>NUCLEOTIDE SEQUENCE [LARGE SCALE GENOMIC DNA]</scope>
    <source>
        <strain evidence="2 3">BG7</strain>
    </source>
</reference>